<keyword evidence="1" id="KW-0472">Membrane</keyword>
<feature type="transmembrane region" description="Helical" evidence="1">
    <location>
        <begin position="7"/>
        <end position="26"/>
    </location>
</feature>
<organism evidence="2 3">
    <name type="scientific">Dysosmobacter welbionis</name>
    <dbReference type="NCBI Taxonomy" id="2093857"/>
    <lineage>
        <taxon>Bacteria</taxon>
        <taxon>Bacillati</taxon>
        <taxon>Bacillota</taxon>
        <taxon>Clostridia</taxon>
        <taxon>Eubacteriales</taxon>
        <taxon>Oscillospiraceae</taxon>
        <taxon>Dysosmobacter</taxon>
    </lineage>
</organism>
<reference evidence="3" key="1">
    <citation type="submission" date="2018-12" db="EMBL/GenBank/DDBJ databases">
        <title>Dusodibacter welbiota gen. nov., sp. nov., isolated from human faeces and emended description of the Oscillibacter genus.</title>
        <authorList>
            <person name="Le Roy T."/>
            <person name="Van der Smissen P."/>
            <person name="Delzenne N."/>
            <person name="Muccioli G."/>
            <person name="Collet J.F."/>
            <person name="Cani P.D."/>
        </authorList>
    </citation>
    <scope>NUCLEOTIDE SEQUENCE [LARGE SCALE GENOMIC DNA]</scope>
    <source>
        <strain evidence="3">J115</strain>
    </source>
</reference>
<sequence>MFRRGGGCWILGVCAVALGAGILIAAIFPVGALMFLVAVLLIACGCACCRR</sequence>
<evidence type="ECO:0000256" key="1">
    <source>
        <dbReference type="SAM" id="Phobius"/>
    </source>
</evidence>
<name>A0A7T7D8Q8_9FIRM</name>
<keyword evidence="3" id="KW-1185">Reference proteome</keyword>
<dbReference type="KEGG" id="obj:EIO64_18260"/>
<dbReference type="EMBL" id="CP034413">
    <property type="protein sequence ID" value="QQL05838.1"/>
    <property type="molecule type" value="Genomic_DNA"/>
</dbReference>
<feature type="transmembrane region" description="Helical" evidence="1">
    <location>
        <begin position="32"/>
        <end position="49"/>
    </location>
</feature>
<gene>
    <name evidence="2" type="ORF">EIO64_18260</name>
</gene>
<keyword evidence="1" id="KW-0812">Transmembrane</keyword>
<evidence type="ECO:0000313" key="3">
    <source>
        <dbReference type="Proteomes" id="UP000298642"/>
    </source>
</evidence>
<dbReference type="GeneID" id="89521175"/>
<protein>
    <submittedName>
        <fullName evidence="2">Prominin family protein</fullName>
    </submittedName>
</protein>
<keyword evidence="1" id="KW-1133">Transmembrane helix</keyword>
<dbReference type="RefSeq" id="WP_021749909.1">
    <property type="nucleotide sequence ID" value="NZ_CAUWCU010000005.1"/>
</dbReference>
<accession>A0A7T7D8Q8</accession>
<dbReference type="Proteomes" id="UP000298642">
    <property type="component" value="Chromosome"/>
</dbReference>
<dbReference type="AlphaFoldDB" id="A0A7T7D8Q8"/>
<proteinExistence type="predicted"/>
<evidence type="ECO:0000313" key="2">
    <source>
        <dbReference type="EMBL" id="QQL05838.1"/>
    </source>
</evidence>